<feature type="compositionally biased region" description="Low complexity" evidence="8">
    <location>
        <begin position="407"/>
        <end position="419"/>
    </location>
</feature>
<feature type="compositionally biased region" description="Polar residues" evidence="8">
    <location>
        <begin position="1133"/>
        <end position="1147"/>
    </location>
</feature>
<dbReference type="Pfam" id="PF00069">
    <property type="entry name" value="Pkinase"/>
    <property type="match status" value="1"/>
</dbReference>
<feature type="compositionally biased region" description="Basic and acidic residues" evidence="8">
    <location>
        <begin position="1327"/>
        <end position="1376"/>
    </location>
</feature>
<feature type="compositionally biased region" description="Low complexity" evidence="8">
    <location>
        <begin position="1644"/>
        <end position="1669"/>
    </location>
</feature>
<feature type="compositionally biased region" description="Basic and acidic residues" evidence="8">
    <location>
        <begin position="1053"/>
        <end position="1065"/>
    </location>
</feature>
<dbReference type="Gene3D" id="1.10.510.10">
    <property type="entry name" value="Transferase(Phosphotransferase) domain 1"/>
    <property type="match status" value="1"/>
</dbReference>
<evidence type="ECO:0000259" key="9">
    <source>
        <dbReference type="PROSITE" id="PS50011"/>
    </source>
</evidence>
<feature type="compositionally biased region" description="Basic and acidic residues" evidence="8">
    <location>
        <begin position="2234"/>
        <end position="2243"/>
    </location>
</feature>
<feature type="compositionally biased region" description="Low complexity" evidence="8">
    <location>
        <begin position="745"/>
        <end position="762"/>
    </location>
</feature>
<feature type="domain" description="Protein kinase" evidence="9">
    <location>
        <begin position="104"/>
        <end position="354"/>
    </location>
</feature>
<dbReference type="GO" id="GO:0005524">
    <property type="term" value="F:ATP binding"/>
    <property type="evidence" value="ECO:0007669"/>
    <property type="project" value="UniProtKB-UniRule"/>
</dbReference>
<feature type="compositionally biased region" description="Low complexity" evidence="8">
    <location>
        <begin position="1676"/>
        <end position="1694"/>
    </location>
</feature>
<evidence type="ECO:0000313" key="11">
    <source>
        <dbReference type="Proteomes" id="UP000221165"/>
    </source>
</evidence>
<dbReference type="InterPro" id="IPR000719">
    <property type="entry name" value="Prot_kinase_dom"/>
</dbReference>
<protein>
    <submittedName>
        <fullName evidence="10">Histone kinase</fullName>
    </submittedName>
</protein>
<name>A0A2C6KY74_9APIC</name>
<dbReference type="GO" id="GO:0004674">
    <property type="term" value="F:protein serine/threonine kinase activity"/>
    <property type="evidence" value="ECO:0007669"/>
    <property type="project" value="UniProtKB-KW"/>
</dbReference>
<comment type="subunit">
    <text evidence="1">Monomer.</text>
</comment>
<dbReference type="FunFam" id="3.30.200.20:FF:000003">
    <property type="entry name" value="Non-specific serine/threonine protein kinase"/>
    <property type="match status" value="1"/>
</dbReference>
<feature type="region of interest" description="Disordered" evidence="8">
    <location>
        <begin position="1"/>
        <end position="100"/>
    </location>
</feature>
<feature type="compositionally biased region" description="Low complexity" evidence="8">
    <location>
        <begin position="1148"/>
        <end position="1169"/>
    </location>
</feature>
<feature type="compositionally biased region" description="Low complexity" evidence="8">
    <location>
        <begin position="972"/>
        <end position="981"/>
    </location>
</feature>
<keyword evidence="4 7" id="KW-0547">Nucleotide-binding</keyword>
<dbReference type="RefSeq" id="XP_067926582.1">
    <property type="nucleotide sequence ID" value="XM_068061438.1"/>
</dbReference>
<feature type="region of interest" description="Disordered" evidence="8">
    <location>
        <begin position="919"/>
        <end position="1575"/>
    </location>
</feature>
<feature type="compositionally biased region" description="Polar residues" evidence="8">
    <location>
        <begin position="828"/>
        <end position="842"/>
    </location>
</feature>
<feature type="compositionally biased region" description="Low complexity" evidence="8">
    <location>
        <begin position="1541"/>
        <end position="1553"/>
    </location>
</feature>
<feature type="compositionally biased region" description="Low complexity" evidence="8">
    <location>
        <begin position="663"/>
        <end position="682"/>
    </location>
</feature>
<dbReference type="InterPro" id="IPR008271">
    <property type="entry name" value="Ser/Thr_kinase_AS"/>
</dbReference>
<organism evidence="10 11">
    <name type="scientific">Cystoisospora suis</name>
    <dbReference type="NCBI Taxonomy" id="483139"/>
    <lineage>
        <taxon>Eukaryota</taxon>
        <taxon>Sar</taxon>
        <taxon>Alveolata</taxon>
        <taxon>Apicomplexa</taxon>
        <taxon>Conoidasida</taxon>
        <taxon>Coccidia</taxon>
        <taxon>Eucoccidiorida</taxon>
        <taxon>Eimeriorina</taxon>
        <taxon>Sarcocystidae</taxon>
        <taxon>Cystoisospora</taxon>
    </lineage>
</organism>
<evidence type="ECO:0000256" key="6">
    <source>
        <dbReference type="ARBA" id="ARBA00022840"/>
    </source>
</evidence>
<feature type="compositionally biased region" description="Basic and acidic residues" evidence="8">
    <location>
        <begin position="538"/>
        <end position="553"/>
    </location>
</feature>
<feature type="compositionally biased region" description="Basic and acidic residues" evidence="8">
    <location>
        <begin position="802"/>
        <end position="823"/>
    </location>
</feature>
<dbReference type="GeneID" id="94424649"/>
<feature type="compositionally biased region" description="Low complexity" evidence="8">
    <location>
        <begin position="1615"/>
        <end position="1631"/>
    </location>
</feature>
<dbReference type="GO" id="GO:0035556">
    <property type="term" value="P:intracellular signal transduction"/>
    <property type="evidence" value="ECO:0007669"/>
    <property type="project" value="TreeGrafter"/>
</dbReference>
<proteinExistence type="predicted"/>
<feature type="compositionally biased region" description="Basic and acidic residues" evidence="8">
    <location>
        <begin position="23"/>
        <end position="43"/>
    </location>
</feature>
<evidence type="ECO:0000256" key="2">
    <source>
        <dbReference type="ARBA" id="ARBA00022527"/>
    </source>
</evidence>
<feature type="compositionally biased region" description="Acidic residues" evidence="8">
    <location>
        <begin position="855"/>
        <end position="868"/>
    </location>
</feature>
<dbReference type="CDD" id="cd14003">
    <property type="entry name" value="STKc_AMPK-like"/>
    <property type="match status" value="1"/>
</dbReference>
<feature type="compositionally biased region" description="Low complexity" evidence="8">
    <location>
        <begin position="380"/>
        <end position="398"/>
    </location>
</feature>
<dbReference type="Proteomes" id="UP000221165">
    <property type="component" value="Unassembled WGS sequence"/>
</dbReference>
<dbReference type="PROSITE" id="PS00107">
    <property type="entry name" value="PROTEIN_KINASE_ATP"/>
    <property type="match status" value="1"/>
</dbReference>
<dbReference type="OrthoDB" id="193931at2759"/>
<dbReference type="InterPro" id="IPR011009">
    <property type="entry name" value="Kinase-like_dom_sf"/>
</dbReference>
<feature type="compositionally biased region" description="Low complexity" evidence="8">
    <location>
        <begin position="1987"/>
        <end position="2001"/>
    </location>
</feature>
<keyword evidence="6 7" id="KW-0067">ATP-binding</keyword>
<feature type="region of interest" description="Disordered" evidence="8">
    <location>
        <begin position="510"/>
        <end position="575"/>
    </location>
</feature>
<keyword evidence="5 10" id="KW-0418">Kinase</keyword>
<dbReference type="InterPro" id="IPR017441">
    <property type="entry name" value="Protein_kinase_ATP_BS"/>
</dbReference>
<dbReference type="PANTHER" id="PTHR24346">
    <property type="entry name" value="MAP/MICROTUBULE AFFINITY-REGULATING KINASE"/>
    <property type="match status" value="1"/>
</dbReference>
<dbReference type="SMART" id="SM00220">
    <property type="entry name" value="S_TKc"/>
    <property type="match status" value="1"/>
</dbReference>
<feature type="compositionally biased region" description="Low complexity" evidence="8">
    <location>
        <begin position="1739"/>
        <end position="1759"/>
    </location>
</feature>
<evidence type="ECO:0000256" key="8">
    <source>
        <dbReference type="SAM" id="MobiDB-lite"/>
    </source>
</evidence>
<feature type="compositionally biased region" description="Basic and acidic residues" evidence="8">
    <location>
        <begin position="701"/>
        <end position="731"/>
    </location>
</feature>
<dbReference type="PANTHER" id="PTHR24346:SF82">
    <property type="entry name" value="KP78A-RELATED"/>
    <property type="match status" value="1"/>
</dbReference>
<feature type="compositionally biased region" description="Basic and acidic residues" evidence="8">
    <location>
        <begin position="1384"/>
        <end position="1396"/>
    </location>
</feature>
<feature type="region of interest" description="Disordered" evidence="8">
    <location>
        <begin position="1587"/>
        <end position="1606"/>
    </location>
</feature>
<feature type="compositionally biased region" description="Basic and acidic residues" evidence="8">
    <location>
        <begin position="1011"/>
        <end position="1035"/>
    </location>
</feature>
<gene>
    <name evidence="10" type="ORF">CSUI_001232</name>
</gene>
<feature type="region of interest" description="Disordered" evidence="8">
    <location>
        <begin position="1615"/>
        <end position="1780"/>
    </location>
</feature>
<keyword evidence="11" id="KW-1185">Reference proteome</keyword>
<reference evidence="10 11" key="1">
    <citation type="journal article" date="2017" name="Int. J. Parasitol.">
        <title>The genome of the protozoan parasite Cystoisospora suis and a reverse vaccinology approach to identify vaccine candidates.</title>
        <authorList>
            <person name="Palmieri N."/>
            <person name="Shrestha A."/>
            <person name="Ruttkowski B."/>
            <person name="Beck T."/>
            <person name="Vogl C."/>
            <person name="Tomley F."/>
            <person name="Blake D.P."/>
            <person name="Joachim A."/>
        </authorList>
    </citation>
    <scope>NUCLEOTIDE SEQUENCE [LARGE SCALE GENOMIC DNA]</scope>
    <source>
        <strain evidence="10 11">Wien I</strain>
    </source>
</reference>
<feature type="compositionally biased region" description="Basic and acidic residues" evidence="8">
    <location>
        <begin position="1094"/>
        <end position="1104"/>
    </location>
</feature>
<dbReference type="EMBL" id="MIGC01000489">
    <property type="protein sequence ID" value="PHJ24910.1"/>
    <property type="molecule type" value="Genomic_DNA"/>
</dbReference>
<dbReference type="PROSITE" id="PS50011">
    <property type="entry name" value="PROTEIN_KINASE_DOM"/>
    <property type="match status" value="1"/>
</dbReference>
<feature type="compositionally biased region" description="Low complexity" evidence="8">
    <location>
        <begin position="2045"/>
        <end position="2083"/>
    </location>
</feature>
<feature type="compositionally biased region" description="Low complexity" evidence="8">
    <location>
        <begin position="778"/>
        <end position="801"/>
    </location>
</feature>
<evidence type="ECO:0000256" key="1">
    <source>
        <dbReference type="ARBA" id="ARBA00011245"/>
    </source>
</evidence>
<feature type="compositionally biased region" description="Low complexity" evidence="8">
    <location>
        <begin position="44"/>
        <end position="69"/>
    </location>
</feature>
<feature type="compositionally biased region" description="Basic and acidic residues" evidence="8">
    <location>
        <begin position="1918"/>
        <end position="1942"/>
    </location>
</feature>
<accession>A0A2C6KY74</accession>
<dbReference type="FunFam" id="1.10.510.10:FF:000571">
    <property type="entry name" value="Maternal embryonic leucine zipper kinase"/>
    <property type="match status" value="1"/>
</dbReference>
<feature type="compositionally biased region" description="Low complexity" evidence="8">
    <location>
        <begin position="2094"/>
        <end position="2104"/>
    </location>
</feature>
<feature type="compositionally biased region" description="Low complexity" evidence="8">
    <location>
        <begin position="921"/>
        <end position="941"/>
    </location>
</feature>
<feature type="compositionally biased region" description="Basic and acidic residues" evidence="8">
    <location>
        <begin position="1223"/>
        <end position="1281"/>
    </location>
</feature>
<dbReference type="GO" id="GO:0005737">
    <property type="term" value="C:cytoplasm"/>
    <property type="evidence" value="ECO:0007669"/>
    <property type="project" value="TreeGrafter"/>
</dbReference>
<keyword evidence="3" id="KW-0808">Transferase</keyword>
<feature type="binding site" evidence="7">
    <location>
        <position position="133"/>
    </location>
    <ligand>
        <name>ATP</name>
        <dbReference type="ChEBI" id="CHEBI:30616"/>
    </ligand>
</feature>
<comment type="caution">
    <text evidence="10">The sequence shown here is derived from an EMBL/GenBank/DDBJ whole genome shotgun (WGS) entry which is preliminary data.</text>
</comment>
<evidence type="ECO:0000256" key="4">
    <source>
        <dbReference type="ARBA" id="ARBA00022741"/>
    </source>
</evidence>
<evidence type="ECO:0000256" key="3">
    <source>
        <dbReference type="ARBA" id="ARBA00022679"/>
    </source>
</evidence>
<feature type="region of interest" description="Disordered" evidence="8">
    <location>
        <begin position="650"/>
        <end position="882"/>
    </location>
</feature>
<evidence type="ECO:0000313" key="10">
    <source>
        <dbReference type="EMBL" id="PHJ24910.1"/>
    </source>
</evidence>
<feature type="region of interest" description="Disordered" evidence="8">
    <location>
        <begin position="2226"/>
        <end position="2255"/>
    </location>
</feature>
<keyword evidence="2" id="KW-0723">Serine/threonine-protein kinase</keyword>
<dbReference type="SUPFAM" id="SSF56112">
    <property type="entry name" value="Protein kinase-like (PK-like)"/>
    <property type="match status" value="1"/>
</dbReference>
<feature type="compositionally biased region" description="Basic and acidic residues" evidence="8">
    <location>
        <begin position="1968"/>
        <end position="1985"/>
    </location>
</feature>
<feature type="region of interest" description="Disordered" evidence="8">
    <location>
        <begin position="1967"/>
        <end position="2134"/>
    </location>
</feature>
<evidence type="ECO:0000256" key="5">
    <source>
        <dbReference type="ARBA" id="ARBA00022777"/>
    </source>
</evidence>
<feature type="region of interest" description="Disordered" evidence="8">
    <location>
        <begin position="380"/>
        <end position="430"/>
    </location>
</feature>
<feature type="compositionally biased region" description="Basic and acidic residues" evidence="8">
    <location>
        <begin position="1451"/>
        <end position="1471"/>
    </location>
</feature>
<feature type="region of interest" description="Disordered" evidence="8">
    <location>
        <begin position="1918"/>
        <end position="1946"/>
    </location>
</feature>
<sequence>MTPPSQRRERRRTEGETEEDEDQHDKKKEEEGKMTLEKEEREALLLLYQNRSGPSSSTATTTTTPGSARGRSKGLMAGGSRRLTEEEEEEKEKEKKKARGLSQYTLGETIGEGTFGKVKLGKHVLTQESVAIKILEKSRIREAGDIERVVREIHILKTIRHPHIVRLLEIIETHQNLYLVMEYASGGELYDYIVKKQRIDEVEACKFFRQILSGIEEMHRLNICHRDLKPENILLDSEKNIKIVDFGLSNLYTRFLQTACGSPSYAAPEMIEGKIYTPLSVDIWSLGIILFALLAGYLPFEDACTDELYRKIIEGVIDYPSWISEPAESLLRGILRTNPSTRFTLRHIKQHPWYNMPSVCGGDGNALGHIQRNDPAFTVPSSLSSSSLTPPLGLSSSSPRPPPTTPPGSSSSSFSSSRVYGCQKTSRTDDNNEEEDLHFYSCGVRGCKSCWRWTASINPHKPLSSVLLYMARIPGVDVHSTEADLQSGKLNFRTAAYFLLLNRMSLEHIATPGKTPQRAPTPSPLDTKENLSHVSSSLDRRREDAESKHPIEKQKKKKITMTISPPPREFNRPCSSSSSCSPHFYPSPVSSPGVYTPEVNSHSIPPFLSPSFAPSPPPPSLPYPYFQSSSSPPLSGGEVCSHSHLYVQSYVCHDPSPPPPRQSLPLSSRLFSSSSSSSCSPSAEEMHGEVLSQKEEEEGREDLKRGGEQESEDRETKRETGKGGKIDEEKKKEKRNKRIEEEEGVVVVDRSSGPSSSSFRGGVHTRERSNATTSTIDSSSSSSSSFSSCVFSSSSSSSSSSDHLESDGREETMKRKREDRLGDPLHLQRNSTHPTHHASNNVAPFRHSARKERAEEEEEEREEEEDGKEEEKKDLSFMPSSLPFSSDLLMSSHAIPFQKRGDAVHTPSTMMKDPLLLNFYSSSSPASSSSLLVPPGVSIPPDQSKSHKKINKKEHKTEKSSSSPSPSPSPPLLLLCLPASSENSHHPLENRTLSYQKKRDLKSNRMSTRKNVQEAKKKDEEFKKDANCSLPKKEISSSPLRHPFLRVQKPRQGKKEEEKEEGERGGEEEEEKTKKIYGKSTPGDLLPTRRGREKKGEEGGEKKCFYSSSTMIPRNYQRFKGGSLTSRTEKTSRPSSYISRMAFQQQRTTLSSLSSTSCSLSNPLSSSSSGRFIDPSLQALKQKANSSLTRKKLPERRRVMPPPPPLTARLPPVSLSRATYFKSGEEKHNRSVEREGRGEKKIDRFSSIHVETQKKNDVEVNESFPKEEDREGLSSQGEKRFPSRAGGVCTPSGIPPLVSKATAEEWEVKRNIKMRPPSCSASLERGNLLEKDERQGGGSEKEVQEKRENEGEEKERRHRARGEEDQEDRKTRECSGRKTPMMKVGERDLREKEKNESSSFLLRFAAAPQRTERKARRSATPRDDLLLHRAKLMTRTLHATEGGGGGWRTRRREEEEGRGRARGGEGRERLKSARIAPSPTASTRKEAQANSPKNKKRSTVTKVSITSRGKEKEGGEEEETRVHTPRSSSSEMYSLPHPRSESAIDSSKSSSSSAMPTILHSKSSSHYIEPTHRPSSCCLAMTSSSLLSSSSSLPSRQNRNVGSLYHHRGVLSRKILSSSPSSSSSGIPSSLLRDRRRGSLTHRPPSSSASQSMQTSLPSSSASSPYSVSYHRHPSHSNSSSQSSSFSSSSTMLSKQRRSLLLPPPSSSSSSYTRRGSLTAREIPKERAPKLSPSPPLLPFHKSPAPPHLLSSSASSVPSRHGTYYPPSSSSPFPGQKKKLHAVHLSPLSHPPLSKTQDLLHLHTALPKQSGEIQKKKVPLSQVTKDTSSVCSSTVKEGENKQVSEKDLSSLLLSQSPLGGDKEASQNLSALQMGEAHVSSSSFGTISLQHPLSQSNRLGISLSSSSCRNPAVEAVIERREREKKEKSVSEGVHLHEKEESHVTRSLLSSSTHLENLLLSGVSSSSSHLHLDTTIRRREGERKEEALSSSSSSSSSSSISKSTRLRQGFTQQPAIERDVPSPYGGHLTKRDQPSSTPTTLPPPYPASLSSSFSSSSSGLSSSSLLQRQTLPPHLSSSLSSSLYSRGPEPHPSVLSFSTSSFSSSSHPNKQGDNRGNMKNVKDRQKMASPECALSSASFSSSKNRIQIVDVPTHGSVDANSSTMELYDHSIGNYANHVSSLPSSSSPSLDRKGLNSHMRATGPAQVAEDLLLLPGNPPHLLKNTKLLSSSASPTVEKGRGEEREGQQGVIASPHSVKGMIKTSQDLHGRKDLLETTDMKSPGETSLTRDSLPCMRATPQYGDIENVFQAPPLAPFIPLKNVSRSNEVSLPSSSLSRLSFDERNSIERKIERSLGHVLRQENQHSHSGGVYTLEKMGVSPPLIIPPPSHQPSSSGVYIHPNFSTLWFSSSHHPLNTWERYYAPCLPPQSTTRGTASGVYPKG</sequence>
<evidence type="ECO:0000256" key="7">
    <source>
        <dbReference type="PROSITE-ProRule" id="PRU10141"/>
    </source>
</evidence>
<feature type="compositionally biased region" description="Basic and acidic residues" evidence="8">
    <location>
        <begin position="684"/>
        <end position="694"/>
    </location>
</feature>
<dbReference type="VEuPathDB" id="ToxoDB:CSUI_001232"/>
<dbReference type="PROSITE" id="PS00108">
    <property type="entry name" value="PROTEIN_KINASE_ST"/>
    <property type="match status" value="1"/>
</dbReference>